<dbReference type="Proteomes" id="UP000075462">
    <property type="component" value="Unassembled WGS sequence"/>
</dbReference>
<evidence type="ECO:0000256" key="3">
    <source>
        <dbReference type="ARBA" id="ARBA00022617"/>
    </source>
</evidence>
<feature type="binding site" description="covalent" evidence="9">
    <location>
        <position position="66"/>
    </location>
    <ligand>
        <name>heme c</name>
        <dbReference type="ChEBI" id="CHEBI:61717"/>
    </ligand>
</feature>
<dbReference type="RefSeq" id="WP_062249120.1">
    <property type="nucleotide sequence ID" value="NZ_JAMYZS010000013.1"/>
</dbReference>
<evidence type="ECO:0000256" key="4">
    <source>
        <dbReference type="ARBA" id="ARBA00022692"/>
    </source>
</evidence>
<dbReference type="GO" id="GO:0016020">
    <property type="term" value="C:membrane"/>
    <property type="evidence" value="ECO:0007669"/>
    <property type="project" value="UniProtKB-SubCell"/>
</dbReference>
<evidence type="ECO:0000313" key="14">
    <source>
        <dbReference type="Proteomes" id="UP000075462"/>
    </source>
</evidence>
<evidence type="ECO:0000256" key="7">
    <source>
        <dbReference type="ARBA" id="ARBA00023004"/>
    </source>
</evidence>
<dbReference type="Pfam" id="PF02167">
    <property type="entry name" value="Cytochrom_C1"/>
    <property type="match status" value="1"/>
</dbReference>
<protein>
    <recommendedName>
        <fullName evidence="2">Cytochrome c1</fullName>
    </recommendedName>
</protein>
<feature type="signal peptide" evidence="11">
    <location>
        <begin position="1"/>
        <end position="26"/>
    </location>
</feature>
<comment type="cofactor">
    <cofactor evidence="9">
        <name>heme c</name>
        <dbReference type="ChEBI" id="CHEBI:61717"/>
    </cofactor>
    <text evidence="9">Binds 1 heme c group covalently per subunit.</text>
</comment>
<dbReference type="EMBL" id="LHZA01000136">
    <property type="protein sequence ID" value="KXU95230.1"/>
    <property type="molecule type" value="Genomic_DNA"/>
</dbReference>
<keyword evidence="11" id="KW-0732">Signal</keyword>
<feature type="binding site" description="covalent" evidence="9">
    <location>
        <position position="70"/>
    </location>
    <ligand>
        <name>heme c</name>
        <dbReference type="ChEBI" id="CHEBI:61717"/>
    </ligand>
</feature>
<dbReference type="GO" id="GO:0009055">
    <property type="term" value="F:electron transfer activity"/>
    <property type="evidence" value="ECO:0007669"/>
    <property type="project" value="InterPro"/>
</dbReference>
<evidence type="ECO:0000256" key="1">
    <source>
        <dbReference type="ARBA" id="ARBA00004370"/>
    </source>
</evidence>
<dbReference type="InterPro" id="IPR002326">
    <property type="entry name" value="Cyt_c1"/>
</dbReference>
<keyword evidence="5 9" id="KW-0479">Metal-binding</keyword>
<evidence type="ECO:0000256" key="9">
    <source>
        <dbReference type="PIRSR" id="PIRSR602326-1"/>
    </source>
</evidence>
<dbReference type="PANTHER" id="PTHR10266:SF3">
    <property type="entry name" value="CYTOCHROME C1, HEME PROTEIN, MITOCHONDRIAL"/>
    <property type="match status" value="1"/>
</dbReference>
<dbReference type="GO" id="GO:0020037">
    <property type="term" value="F:heme binding"/>
    <property type="evidence" value="ECO:0007669"/>
    <property type="project" value="InterPro"/>
</dbReference>
<keyword evidence="8 10" id="KW-0472">Membrane</keyword>
<dbReference type="PATRIC" id="fig|178900.5.peg.2088"/>
<dbReference type="Proteomes" id="UP000075473">
    <property type="component" value="Unassembled WGS sequence"/>
</dbReference>
<dbReference type="InterPro" id="IPR036909">
    <property type="entry name" value="Cyt_c-like_dom_sf"/>
</dbReference>
<sequence>MVRLSLSRTAAFGTALLASLPLVAHAAPAALTPPVPPHQKWSFDGPLGQFDQKSLQRGFVVFNEICSSCHGMRSVTYNDLSGIGLSQQAIRDLAHAKQVPGPLDAAGHPTMRPGLPDDHLRSPFPSEAAAAAMMGGVAPPDQSRLAAIQPHGADWLYAFLTGYHMPPPPGAPVVPGKFYNDWADGHLVGMPPPLMDDAVEFPDGTPATATQQARDVTTFLVWASDPHRNDRHRTGLYVFAYLSGLLVLAIAWKRKIWKRGTTRNAQDADD</sequence>
<evidence type="ECO:0000313" key="13">
    <source>
        <dbReference type="EMBL" id="KXV76996.1"/>
    </source>
</evidence>
<feature type="chain" id="PRO_5014247885" description="Cytochrome c1" evidence="11">
    <location>
        <begin position="27"/>
        <end position="270"/>
    </location>
</feature>
<keyword evidence="4 10" id="KW-0812">Transmembrane</keyword>
<evidence type="ECO:0000256" key="8">
    <source>
        <dbReference type="ARBA" id="ARBA00023136"/>
    </source>
</evidence>
<dbReference type="Gene3D" id="1.10.760.10">
    <property type="entry name" value="Cytochrome c-like domain"/>
    <property type="match status" value="1"/>
</dbReference>
<evidence type="ECO:0000256" key="10">
    <source>
        <dbReference type="SAM" id="Phobius"/>
    </source>
</evidence>
<dbReference type="OrthoDB" id="9808471at2"/>
<evidence type="ECO:0000313" key="15">
    <source>
        <dbReference type="Proteomes" id="UP000075473"/>
    </source>
</evidence>
<dbReference type="AlphaFoldDB" id="A0A149QD49"/>
<dbReference type="GO" id="GO:0046872">
    <property type="term" value="F:metal ion binding"/>
    <property type="evidence" value="ECO:0007669"/>
    <property type="project" value="UniProtKB-KW"/>
</dbReference>
<gene>
    <name evidence="12" type="ORF">AD928_06220</name>
    <name evidence="13" type="ORF">AD954_09390</name>
</gene>
<comment type="caution">
    <text evidence="12">The sequence shown here is derived from an EMBL/GenBank/DDBJ whole genome shotgun (WGS) entry which is preliminary data.</text>
</comment>
<feature type="binding site" description="covalent" evidence="9">
    <location>
        <position position="69"/>
    </location>
    <ligand>
        <name>heme c</name>
        <dbReference type="ChEBI" id="CHEBI:61717"/>
    </ligand>
</feature>
<proteinExistence type="predicted"/>
<feature type="binding site" description="covalent" evidence="9">
    <location>
        <position position="190"/>
    </location>
    <ligand>
        <name>heme c</name>
        <dbReference type="ChEBI" id="CHEBI:61717"/>
    </ligand>
</feature>
<name>A0A149QD49_9PROT</name>
<evidence type="ECO:0000256" key="5">
    <source>
        <dbReference type="ARBA" id="ARBA00022723"/>
    </source>
</evidence>
<keyword evidence="7 9" id="KW-0408">Iron</keyword>
<dbReference type="SUPFAM" id="SSF46626">
    <property type="entry name" value="Cytochrome c"/>
    <property type="match status" value="1"/>
</dbReference>
<evidence type="ECO:0000256" key="11">
    <source>
        <dbReference type="SAM" id="SignalP"/>
    </source>
</evidence>
<keyword evidence="6 10" id="KW-1133">Transmembrane helix</keyword>
<dbReference type="PRINTS" id="PR00603">
    <property type="entry name" value="CYTOCHROMEC1"/>
</dbReference>
<feature type="transmembrane region" description="Helical" evidence="10">
    <location>
        <begin position="234"/>
        <end position="252"/>
    </location>
</feature>
<evidence type="ECO:0000256" key="6">
    <source>
        <dbReference type="ARBA" id="ARBA00022989"/>
    </source>
</evidence>
<dbReference type="EMBL" id="LIAA01000038">
    <property type="protein sequence ID" value="KXV76996.1"/>
    <property type="molecule type" value="Genomic_DNA"/>
</dbReference>
<evidence type="ECO:0000256" key="2">
    <source>
        <dbReference type="ARBA" id="ARBA00016165"/>
    </source>
</evidence>
<dbReference type="PANTHER" id="PTHR10266">
    <property type="entry name" value="CYTOCHROME C1"/>
    <property type="match status" value="1"/>
</dbReference>
<organism evidence="12 15">
    <name type="scientific">Acetobacter cerevisiae</name>
    <dbReference type="NCBI Taxonomy" id="178900"/>
    <lineage>
        <taxon>Bacteria</taxon>
        <taxon>Pseudomonadati</taxon>
        <taxon>Pseudomonadota</taxon>
        <taxon>Alphaproteobacteria</taxon>
        <taxon>Acetobacterales</taxon>
        <taxon>Acetobacteraceae</taxon>
        <taxon>Acetobacter</taxon>
    </lineage>
</organism>
<comment type="subcellular location">
    <subcellularLocation>
        <location evidence="1">Membrane</location>
    </subcellularLocation>
</comment>
<keyword evidence="3 9" id="KW-0349">Heme</keyword>
<reference evidence="14 15" key="1">
    <citation type="submission" date="2015-06" db="EMBL/GenBank/DDBJ databases">
        <title>Improved classification and identification of acetic acid bacteria using matrix-assisted laser desorption/ionization time-of-flight mass spectrometry; Gluconobacter nephelii and Gluconobacter uchimurae are later heterotypic synonyms of Gluconobacter japonicus and Gluconobacter oxydans, respectively.</title>
        <authorList>
            <person name="Li L."/>
            <person name="Cleenwerck I."/>
            <person name="De Vuyst L."/>
            <person name="Vandamme P."/>
        </authorList>
    </citation>
    <scope>NUCLEOTIDE SEQUENCE [LARGE SCALE GENOMIC DNA]</scope>
    <source>
        <strain evidence="13 14">LMG 1545</strain>
        <strain evidence="12 15">LMG 1625</strain>
    </source>
</reference>
<evidence type="ECO:0000313" key="12">
    <source>
        <dbReference type="EMBL" id="KXU95230.1"/>
    </source>
</evidence>
<accession>A0A149QD49</accession>